<dbReference type="KEGG" id="sxn:IAG42_15800"/>
<feature type="transmembrane region" description="Helical" evidence="2">
    <location>
        <begin position="222"/>
        <end position="250"/>
    </location>
</feature>
<evidence type="ECO:0000256" key="2">
    <source>
        <dbReference type="SAM" id="Phobius"/>
    </source>
</evidence>
<organism evidence="3 4">
    <name type="scientific">Streptomyces xanthii</name>
    <dbReference type="NCBI Taxonomy" id="2768069"/>
    <lineage>
        <taxon>Bacteria</taxon>
        <taxon>Bacillati</taxon>
        <taxon>Actinomycetota</taxon>
        <taxon>Actinomycetes</taxon>
        <taxon>Kitasatosporales</taxon>
        <taxon>Streptomycetaceae</taxon>
        <taxon>Streptomyces</taxon>
    </lineage>
</organism>
<accession>A0A7H1B874</accession>
<keyword evidence="4" id="KW-1185">Reference proteome</keyword>
<reference evidence="3 4" key="1">
    <citation type="submission" date="2020-09" db="EMBL/GenBank/DDBJ databases">
        <title>A novel species.</title>
        <authorList>
            <person name="Gao J."/>
        </authorList>
    </citation>
    <scope>NUCLEOTIDE SEQUENCE [LARGE SCALE GENOMIC DNA]</scope>
    <source>
        <strain evidence="3 4">CRXT-Y-14</strain>
    </source>
</reference>
<feature type="compositionally biased region" description="Acidic residues" evidence="1">
    <location>
        <begin position="187"/>
        <end position="199"/>
    </location>
</feature>
<dbReference type="RefSeq" id="WP_188337633.1">
    <property type="nucleotide sequence ID" value="NZ_CP061281.1"/>
</dbReference>
<evidence type="ECO:0000313" key="4">
    <source>
        <dbReference type="Proteomes" id="UP000516428"/>
    </source>
</evidence>
<feature type="region of interest" description="Disordered" evidence="1">
    <location>
        <begin position="66"/>
        <end position="208"/>
    </location>
</feature>
<keyword evidence="2" id="KW-0812">Transmembrane</keyword>
<protein>
    <submittedName>
        <fullName evidence="3">Uncharacterized protein</fullName>
    </submittedName>
</protein>
<feature type="compositionally biased region" description="Basic residues" evidence="1">
    <location>
        <begin position="98"/>
        <end position="107"/>
    </location>
</feature>
<feature type="compositionally biased region" description="Pro residues" evidence="1">
    <location>
        <begin position="108"/>
        <end position="121"/>
    </location>
</feature>
<dbReference type="EMBL" id="CP061281">
    <property type="protein sequence ID" value="QNS04929.1"/>
    <property type="molecule type" value="Genomic_DNA"/>
</dbReference>
<keyword evidence="2" id="KW-1133">Transmembrane helix</keyword>
<evidence type="ECO:0000256" key="1">
    <source>
        <dbReference type="SAM" id="MobiDB-lite"/>
    </source>
</evidence>
<keyword evidence="2" id="KW-0472">Membrane</keyword>
<dbReference type="AlphaFoldDB" id="A0A7H1B874"/>
<feature type="transmembrane region" description="Helical" evidence="2">
    <location>
        <begin position="262"/>
        <end position="281"/>
    </location>
</feature>
<dbReference type="Proteomes" id="UP000516428">
    <property type="component" value="Chromosome"/>
</dbReference>
<name>A0A7H1B874_9ACTN</name>
<feature type="transmembrane region" description="Helical" evidence="2">
    <location>
        <begin position="303"/>
        <end position="321"/>
    </location>
</feature>
<feature type="compositionally biased region" description="Basic and acidic residues" evidence="1">
    <location>
        <begin position="174"/>
        <end position="186"/>
    </location>
</feature>
<evidence type="ECO:0000313" key="3">
    <source>
        <dbReference type="EMBL" id="QNS04929.1"/>
    </source>
</evidence>
<proteinExistence type="predicted"/>
<sequence>MGIESDQIVFDYLSRVGDLAQQRQLPSATRMRLVSELRGEIDKRRAKVTVDSPAAVRRIIDRLGSPDDIVTGAQDGTAPDPAETLTRPVPEQPGAAAPRRRMPRPRRTPAPGPEDPAPSPPHLAGTDELGTPGGDTDWWRLGEGGAMPLGESDSVPGFVGGVEIPELLKPPPRPGDKRPDLRKKPVEDEEPEAEEETEEAAPRKRRGLPRLAAPAGGLANPVLMLAALVLVVGAVLGNILVLLIGWAVVFLSRRLTEGQKKWAVFVLPGAAAAAGIVWLWGRTDGRWGEPVADGRMSAALGETWPWVLRGAAIASALYLVWRSRRQR</sequence>
<gene>
    <name evidence="3" type="ORF">IAG42_15800</name>
</gene>